<keyword evidence="1" id="KW-0472">Membrane</keyword>
<dbReference type="InterPro" id="IPR007029">
    <property type="entry name" value="YHS_dom"/>
</dbReference>
<gene>
    <name evidence="3" type="ORF">ETQ85_24905</name>
</gene>
<evidence type="ECO:0000313" key="3">
    <source>
        <dbReference type="EMBL" id="TYC50936.1"/>
    </source>
</evidence>
<feature type="transmembrane region" description="Helical" evidence="1">
    <location>
        <begin position="6"/>
        <end position="25"/>
    </location>
</feature>
<proteinExistence type="predicted"/>
<reference evidence="3 4" key="1">
    <citation type="submission" date="2019-01" db="EMBL/GenBank/DDBJ databases">
        <title>Zoogloea oleivorans genome sequencing and assembly.</title>
        <authorList>
            <person name="Tancsics A."/>
            <person name="Farkas M."/>
            <person name="Kriszt B."/>
            <person name="Maroti G."/>
            <person name="Horvath B."/>
        </authorList>
    </citation>
    <scope>NUCLEOTIDE SEQUENCE [LARGE SCALE GENOMIC DNA]</scope>
    <source>
        <strain evidence="3 4">Buc</strain>
    </source>
</reference>
<dbReference type="SMART" id="SM00746">
    <property type="entry name" value="TRASH"/>
    <property type="match status" value="1"/>
</dbReference>
<dbReference type="Pfam" id="PF04945">
    <property type="entry name" value="YHS"/>
    <property type="match status" value="1"/>
</dbReference>
<feature type="domain" description="TRASH" evidence="2">
    <location>
        <begin position="45"/>
        <end position="83"/>
    </location>
</feature>
<keyword evidence="1" id="KW-0812">Transmembrane</keyword>
<evidence type="ECO:0000259" key="2">
    <source>
        <dbReference type="SMART" id="SM00746"/>
    </source>
</evidence>
<evidence type="ECO:0000313" key="4">
    <source>
        <dbReference type="Proteomes" id="UP000389128"/>
    </source>
</evidence>
<dbReference type="Proteomes" id="UP000389128">
    <property type="component" value="Unassembled WGS sequence"/>
</dbReference>
<organism evidence="3 4">
    <name type="scientific">Zoogloea oleivorans</name>
    <dbReference type="NCBI Taxonomy" id="1552750"/>
    <lineage>
        <taxon>Bacteria</taxon>
        <taxon>Pseudomonadati</taxon>
        <taxon>Pseudomonadota</taxon>
        <taxon>Betaproteobacteria</taxon>
        <taxon>Rhodocyclales</taxon>
        <taxon>Zoogloeaceae</taxon>
        <taxon>Zoogloea</taxon>
    </lineage>
</organism>
<evidence type="ECO:0000256" key="1">
    <source>
        <dbReference type="SAM" id="Phobius"/>
    </source>
</evidence>
<keyword evidence="1" id="KW-1133">Transmembrane helix</keyword>
<dbReference type="InterPro" id="IPR011017">
    <property type="entry name" value="TRASH_dom"/>
</dbReference>
<accession>A0A6C2CB91</accession>
<sequence length="201" mass="22239">MPAWVQYTSGLMAAPAILIIGARKVSVRPKRRSAMPPRPVSSSRDPVCGMDVLVANSRFSTVHHTLTFHFCSAQCRDRFLEIPALYTGAQRTANILPIPKRRNLRIATGSPDALDDACRRIQTLMGVTSVSAKGRRLRVDYDLRQVSLHQIEAEAQGAGITFSGGLHALQRSLWRFFEHNELENAAHAGTRTCCSRPPTPH</sequence>
<dbReference type="AlphaFoldDB" id="A0A6C2CB91"/>
<dbReference type="EMBL" id="SDKK01000047">
    <property type="protein sequence ID" value="TYC50936.1"/>
    <property type="molecule type" value="Genomic_DNA"/>
</dbReference>
<comment type="caution">
    <text evidence="3">The sequence shown here is derived from an EMBL/GenBank/DDBJ whole genome shotgun (WGS) entry which is preliminary data.</text>
</comment>
<keyword evidence="4" id="KW-1185">Reference proteome</keyword>
<dbReference type="OrthoDB" id="9793685at2"/>
<protein>
    <submittedName>
        <fullName evidence="3">YHS domain-containing protein</fullName>
    </submittedName>
</protein>
<name>A0A6C2CB91_9RHOO</name>